<name>A0A4Z1G933_9HELO</name>
<keyword evidence="7" id="KW-1185">Reference proteome</keyword>
<evidence type="ECO:0000313" key="7">
    <source>
        <dbReference type="Proteomes" id="UP000297910"/>
    </source>
</evidence>
<evidence type="ECO:0000256" key="1">
    <source>
        <dbReference type="ARBA" id="ARBA00022801"/>
    </source>
</evidence>
<keyword evidence="3" id="KW-0443">Lipid metabolism</keyword>
<evidence type="ECO:0000256" key="4">
    <source>
        <dbReference type="PROSITE-ProRule" id="PRU01161"/>
    </source>
</evidence>
<dbReference type="GO" id="GO:0016020">
    <property type="term" value="C:membrane"/>
    <property type="evidence" value="ECO:0007669"/>
    <property type="project" value="TreeGrafter"/>
</dbReference>
<evidence type="ECO:0000256" key="3">
    <source>
        <dbReference type="ARBA" id="ARBA00023098"/>
    </source>
</evidence>
<gene>
    <name evidence="6" type="ORF">BPAE_0003g00270</name>
</gene>
<dbReference type="Proteomes" id="UP000297910">
    <property type="component" value="Unassembled WGS sequence"/>
</dbReference>
<evidence type="ECO:0000256" key="2">
    <source>
        <dbReference type="ARBA" id="ARBA00022963"/>
    </source>
</evidence>
<dbReference type="InterPro" id="IPR016035">
    <property type="entry name" value="Acyl_Trfase/lysoPLipase"/>
</dbReference>
<dbReference type="InterPro" id="IPR027417">
    <property type="entry name" value="P-loop_NTPase"/>
</dbReference>
<feature type="domain" description="PNPLA" evidence="5">
    <location>
        <begin position="1"/>
        <end position="110"/>
    </location>
</feature>
<dbReference type="SUPFAM" id="SSF52151">
    <property type="entry name" value="FabD/lysophospholipase-like"/>
    <property type="match status" value="1"/>
</dbReference>
<comment type="caution">
    <text evidence="4">Lacks conserved residue(s) required for the propagation of feature annotation.</text>
</comment>
<dbReference type="PANTHER" id="PTHR24185">
    <property type="entry name" value="CALCIUM-INDEPENDENT PHOSPHOLIPASE A2-GAMMA"/>
    <property type="match status" value="1"/>
</dbReference>
<keyword evidence="1" id="KW-0378">Hydrolase</keyword>
<dbReference type="Pfam" id="PF01734">
    <property type="entry name" value="Patatin"/>
    <property type="match status" value="1"/>
</dbReference>
<accession>A0A4Z1G933</accession>
<dbReference type="GO" id="GO:0046486">
    <property type="term" value="P:glycerolipid metabolic process"/>
    <property type="evidence" value="ECO:0007669"/>
    <property type="project" value="UniProtKB-ARBA"/>
</dbReference>
<dbReference type="GO" id="GO:0019369">
    <property type="term" value="P:arachidonate metabolic process"/>
    <property type="evidence" value="ECO:0007669"/>
    <property type="project" value="TreeGrafter"/>
</dbReference>
<dbReference type="PROSITE" id="PS51635">
    <property type="entry name" value="PNPLA"/>
    <property type="match status" value="1"/>
</dbReference>
<dbReference type="Gene3D" id="3.40.1090.10">
    <property type="entry name" value="Cytosolic phospholipase A2 catalytic domain"/>
    <property type="match status" value="1"/>
</dbReference>
<protein>
    <recommendedName>
        <fullName evidence="5">PNPLA domain-containing protein</fullName>
    </recommendedName>
</protein>
<evidence type="ECO:0000313" key="6">
    <source>
        <dbReference type="EMBL" id="TGO30743.1"/>
    </source>
</evidence>
<dbReference type="SUPFAM" id="SSF52540">
    <property type="entry name" value="P-loop containing nucleoside triphosphate hydrolases"/>
    <property type="match status" value="1"/>
</dbReference>
<sequence length="483" mass="54084">MERAIKNLSELKYGYGYGGDRMFADEEESCHLCKVFVCAVSLSYVEGDPTKFRIWLVVKDRSPNCKIWEEARATCAAPGFFQSIFIEENGINEEFVDAGLGCNNPIQQLILEANSELDRTRSVACILSIGAGIPKALGFTRPKSLTEKVASMSLVKVLEGMAISTEKEAAEMEKKYRNIPGVYHRVNVGRDVGDIGLEEWEELGQFQSHTRAYLRKDGISRQIDSIVVALAQKAQPGVRLYQLDNYMSLLSTTAHISFLRSQADRHGFVPRSCMDAMNCMFNDVLLKRSSKTITSVEQSFSRMADSIIGKSVEEVSIASLPASVRNEIETWKEPWLLVFDNFDDPADYNITKYLPQSDFGLIIVTGRHPAANDLGYPIPIDDLLEEEAINLLFHRTNQERTHADIGDARKIYCHLSCLALAVDQAGAYIKSTGIDLSLFIENFDKQQENIIAWSPPPKNYKRLDPAAPDQEIALTVSTTWELS</sequence>
<dbReference type="GO" id="GO:0016042">
    <property type="term" value="P:lipid catabolic process"/>
    <property type="evidence" value="ECO:0007669"/>
    <property type="project" value="UniProtKB-KW"/>
</dbReference>
<dbReference type="EMBL" id="PQXI01000003">
    <property type="protein sequence ID" value="TGO30743.1"/>
    <property type="molecule type" value="Genomic_DNA"/>
</dbReference>
<dbReference type="GO" id="GO:0047499">
    <property type="term" value="F:calcium-independent phospholipase A2 activity"/>
    <property type="evidence" value="ECO:0007669"/>
    <property type="project" value="TreeGrafter"/>
</dbReference>
<dbReference type="PANTHER" id="PTHR24185:SF1">
    <property type="entry name" value="CALCIUM-INDEPENDENT PHOSPHOLIPASE A2-GAMMA"/>
    <property type="match status" value="1"/>
</dbReference>
<dbReference type="AlphaFoldDB" id="A0A4Z1G933"/>
<evidence type="ECO:0000259" key="5">
    <source>
        <dbReference type="PROSITE" id="PS51635"/>
    </source>
</evidence>
<proteinExistence type="predicted"/>
<reference evidence="6 7" key="1">
    <citation type="submission" date="2017-12" db="EMBL/GenBank/DDBJ databases">
        <title>Comparative genomics of Botrytis spp.</title>
        <authorList>
            <person name="Valero-Jimenez C.A."/>
            <person name="Tapia P."/>
            <person name="Veloso J."/>
            <person name="Silva-Moreno E."/>
            <person name="Staats M."/>
            <person name="Valdes J.H."/>
            <person name="Van Kan J.A.L."/>
        </authorList>
    </citation>
    <scope>NUCLEOTIDE SEQUENCE [LARGE SCALE GENOMIC DNA]</scope>
    <source>
        <strain evidence="6 7">Bp0003</strain>
    </source>
</reference>
<keyword evidence="2" id="KW-0442">Lipid degradation</keyword>
<dbReference type="InterPro" id="IPR002641">
    <property type="entry name" value="PNPLA_dom"/>
</dbReference>
<organism evidence="6 7">
    <name type="scientific">Botrytis paeoniae</name>
    <dbReference type="NCBI Taxonomy" id="278948"/>
    <lineage>
        <taxon>Eukaryota</taxon>
        <taxon>Fungi</taxon>
        <taxon>Dikarya</taxon>
        <taxon>Ascomycota</taxon>
        <taxon>Pezizomycotina</taxon>
        <taxon>Leotiomycetes</taxon>
        <taxon>Helotiales</taxon>
        <taxon>Sclerotiniaceae</taxon>
        <taxon>Botrytis</taxon>
    </lineage>
</organism>
<comment type="caution">
    <text evidence="6">The sequence shown here is derived from an EMBL/GenBank/DDBJ whole genome shotgun (WGS) entry which is preliminary data.</text>
</comment>